<gene>
    <name evidence="3" type="ORF">THAR02_08939</name>
</gene>
<evidence type="ECO:0000256" key="2">
    <source>
        <dbReference type="SAM" id="MobiDB-lite"/>
    </source>
</evidence>
<dbReference type="AlphaFoldDB" id="A0A0F9X2Q5"/>
<dbReference type="OrthoDB" id="10523681at2759"/>
<proteinExistence type="predicted"/>
<sequence>MAPNRFGRRFNFVAYLFPRPVTPDTLTDYKKSEAATASQRVCPSPGSRDGEDDDDKGEEEEYIFEGTYGRYIAWKNVDKDVEHGLRAPQAVPIVIKRKVLTWTRPEALQMYHSIKEELEASHETADVLRDVRNNFTKQLVKVLPPYQKKLLKKNAEFHGDMDVVEWFEDVDLEEDLQEFSWEETYRLPILTPEQIHDAWEDLDHLAWHSPMYMASRMEVRTSVLRMLFDEQTRRIEELEEELERKNAEAEVEEEFETPGEKSSIRQGMRSLVKGFMKRVICHRG</sequence>
<feature type="region of interest" description="Disordered" evidence="2">
    <location>
        <begin position="31"/>
        <end position="58"/>
    </location>
</feature>
<organism evidence="3 4">
    <name type="scientific">Trichoderma harzianum</name>
    <name type="common">Hypocrea lixii</name>
    <dbReference type="NCBI Taxonomy" id="5544"/>
    <lineage>
        <taxon>Eukaryota</taxon>
        <taxon>Fungi</taxon>
        <taxon>Dikarya</taxon>
        <taxon>Ascomycota</taxon>
        <taxon>Pezizomycotina</taxon>
        <taxon>Sordariomycetes</taxon>
        <taxon>Hypocreomycetidae</taxon>
        <taxon>Hypocreales</taxon>
        <taxon>Hypocreaceae</taxon>
        <taxon>Trichoderma</taxon>
    </lineage>
</organism>
<keyword evidence="1" id="KW-0175">Coiled coil</keyword>
<evidence type="ECO:0000313" key="3">
    <source>
        <dbReference type="EMBL" id="KKO98949.1"/>
    </source>
</evidence>
<feature type="coiled-coil region" evidence="1">
    <location>
        <begin position="221"/>
        <end position="255"/>
    </location>
</feature>
<reference evidence="4" key="1">
    <citation type="journal article" date="2015" name="Genome Announc.">
        <title>Draft whole-genome sequence of the biocontrol agent Trichoderma harzianum T6776.</title>
        <authorList>
            <person name="Baroncelli R."/>
            <person name="Piaggeschi G."/>
            <person name="Fiorini L."/>
            <person name="Bertolini E."/>
            <person name="Zapparata A."/>
            <person name="Pe M.E."/>
            <person name="Sarrocco S."/>
            <person name="Vannacci G."/>
        </authorList>
    </citation>
    <scope>NUCLEOTIDE SEQUENCE [LARGE SCALE GENOMIC DNA]</scope>
    <source>
        <strain evidence="4">T6776</strain>
    </source>
</reference>
<dbReference type="EMBL" id="JOKZ01000369">
    <property type="protein sequence ID" value="KKO98949.1"/>
    <property type="molecule type" value="Genomic_DNA"/>
</dbReference>
<evidence type="ECO:0000256" key="1">
    <source>
        <dbReference type="SAM" id="Coils"/>
    </source>
</evidence>
<accession>A0A0F9X2Q5</accession>
<comment type="caution">
    <text evidence="3">The sequence shown here is derived from an EMBL/GenBank/DDBJ whole genome shotgun (WGS) entry which is preliminary data.</text>
</comment>
<dbReference type="Proteomes" id="UP000034112">
    <property type="component" value="Unassembled WGS sequence"/>
</dbReference>
<name>A0A0F9X2Q5_TRIHA</name>
<protein>
    <submittedName>
        <fullName evidence="3">Uncharacterized protein</fullName>
    </submittedName>
</protein>
<evidence type="ECO:0000313" key="4">
    <source>
        <dbReference type="Proteomes" id="UP000034112"/>
    </source>
</evidence>